<evidence type="ECO:0000313" key="2">
    <source>
        <dbReference type="EnsemblPlants" id="Pp3c27_6380V3.1"/>
    </source>
</evidence>
<dbReference type="Gramene" id="Pp3c27_6380V3.1">
    <property type="protein sequence ID" value="Pp3c27_6380V3.1"/>
    <property type="gene ID" value="Pp3c27_6380"/>
</dbReference>
<organism evidence="1">
    <name type="scientific">Physcomitrium patens</name>
    <name type="common">Spreading-leaved earth moss</name>
    <name type="synonym">Physcomitrella patens</name>
    <dbReference type="NCBI Taxonomy" id="3218"/>
    <lineage>
        <taxon>Eukaryota</taxon>
        <taxon>Viridiplantae</taxon>
        <taxon>Streptophyta</taxon>
        <taxon>Embryophyta</taxon>
        <taxon>Bryophyta</taxon>
        <taxon>Bryophytina</taxon>
        <taxon>Bryopsida</taxon>
        <taxon>Funariidae</taxon>
        <taxon>Funariales</taxon>
        <taxon>Funariaceae</taxon>
        <taxon>Physcomitrium</taxon>
    </lineage>
</organism>
<proteinExistence type="predicted"/>
<evidence type="ECO:0000313" key="3">
    <source>
        <dbReference type="Proteomes" id="UP000006727"/>
    </source>
</evidence>
<dbReference type="EnsemblPlants" id="Pp3c27_6380V3.1">
    <property type="protein sequence ID" value="Pp3c27_6380V3.1"/>
    <property type="gene ID" value="Pp3c27_6380"/>
</dbReference>
<dbReference type="InParanoid" id="A0A2K1IAW9"/>
<dbReference type="Proteomes" id="UP000006727">
    <property type="component" value="Chromosome 27"/>
</dbReference>
<name>A0A2K1IAW9_PHYPA</name>
<keyword evidence="3" id="KW-1185">Reference proteome</keyword>
<dbReference type="EMBL" id="ABEU02000027">
    <property type="protein sequence ID" value="PNR26433.1"/>
    <property type="molecule type" value="Genomic_DNA"/>
</dbReference>
<protein>
    <submittedName>
        <fullName evidence="1 2">Uncharacterized protein</fullName>
    </submittedName>
</protein>
<reference evidence="1 3" key="2">
    <citation type="journal article" date="2018" name="Plant J.">
        <title>The Physcomitrella patens chromosome-scale assembly reveals moss genome structure and evolution.</title>
        <authorList>
            <person name="Lang D."/>
            <person name="Ullrich K.K."/>
            <person name="Murat F."/>
            <person name="Fuchs J."/>
            <person name="Jenkins J."/>
            <person name="Haas F.B."/>
            <person name="Piednoel M."/>
            <person name="Gundlach H."/>
            <person name="Van Bel M."/>
            <person name="Meyberg R."/>
            <person name="Vives C."/>
            <person name="Morata J."/>
            <person name="Symeonidi A."/>
            <person name="Hiss M."/>
            <person name="Muchero W."/>
            <person name="Kamisugi Y."/>
            <person name="Saleh O."/>
            <person name="Blanc G."/>
            <person name="Decker E.L."/>
            <person name="van Gessel N."/>
            <person name="Grimwood J."/>
            <person name="Hayes R.D."/>
            <person name="Graham S.W."/>
            <person name="Gunter L.E."/>
            <person name="McDaniel S.F."/>
            <person name="Hoernstein S.N.W."/>
            <person name="Larsson A."/>
            <person name="Li F.W."/>
            <person name="Perroud P.F."/>
            <person name="Phillips J."/>
            <person name="Ranjan P."/>
            <person name="Rokshar D.S."/>
            <person name="Rothfels C.J."/>
            <person name="Schneider L."/>
            <person name="Shu S."/>
            <person name="Stevenson D.W."/>
            <person name="Thummler F."/>
            <person name="Tillich M."/>
            <person name="Villarreal Aguilar J.C."/>
            <person name="Widiez T."/>
            <person name="Wong G.K."/>
            <person name="Wymore A."/>
            <person name="Zhang Y."/>
            <person name="Zimmer A.D."/>
            <person name="Quatrano R.S."/>
            <person name="Mayer K.F.X."/>
            <person name="Goodstein D."/>
            <person name="Casacuberta J.M."/>
            <person name="Vandepoele K."/>
            <person name="Reski R."/>
            <person name="Cuming A.C."/>
            <person name="Tuskan G.A."/>
            <person name="Maumus F."/>
            <person name="Salse J."/>
            <person name="Schmutz J."/>
            <person name="Rensing S.A."/>
        </authorList>
    </citation>
    <scope>NUCLEOTIDE SEQUENCE [LARGE SCALE GENOMIC DNA]</scope>
    <source>
        <strain evidence="2 3">cv. Gransden 2004</strain>
    </source>
</reference>
<sequence length="69" mass="8108">MVSSELALHRYATGRESHVVTALTTLKSRLFWFGLAGFSLWIQTPSHLRRWVQVPWLPCVYLNPDRRRV</sequence>
<gene>
    <name evidence="1" type="ORF">PHYPA_031008</name>
</gene>
<accession>A0A2K1IAW9</accession>
<reference evidence="1 3" key="1">
    <citation type="journal article" date="2008" name="Science">
        <title>The Physcomitrella genome reveals evolutionary insights into the conquest of land by plants.</title>
        <authorList>
            <person name="Rensing S."/>
            <person name="Lang D."/>
            <person name="Zimmer A."/>
            <person name="Terry A."/>
            <person name="Salamov A."/>
            <person name="Shapiro H."/>
            <person name="Nishiyama T."/>
            <person name="Perroud P.-F."/>
            <person name="Lindquist E."/>
            <person name="Kamisugi Y."/>
            <person name="Tanahashi T."/>
            <person name="Sakakibara K."/>
            <person name="Fujita T."/>
            <person name="Oishi K."/>
            <person name="Shin-I T."/>
            <person name="Kuroki Y."/>
            <person name="Toyoda A."/>
            <person name="Suzuki Y."/>
            <person name="Hashimoto A."/>
            <person name="Yamaguchi K."/>
            <person name="Sugano A."/>
            <person name="Kohara Y."/>
            <person name="Fujiyama A."/>
            <person name="Anterola A."/>
            <person name="Aoki S."/>
            <person name="Ashton N."/>
            <person name="Barbazuk W.B."/>
            <person name="Barker E."/>
            <person name="Bennetzen J."/>
            <person name="Bezanilla M."/>
            <person name="Blankenship R."/>
            <person name="Cho S.H."/>
            <person name="Dutcher S."/>
            <person name="Estelle M."/>
            <person name="Fawcett J.A."/>
            <person name="Gundlach H."/>
            <person name="Hanada K."/>
            <person name="Heyl A."/>
            <person name="Hicks K.A."/>
            <person name="Hugh J."/>
            <person name="Lohr M."/>
            <person name="Mayer K."/>
            <person name="Melkozernov A."/>
            <person name="Murata T."/>
            <person name="Nelson D."/>
            <person name="Pils B."/>
            <person name="Prigge M."/>
            <person name="Reiss B."/>
            <person name="Renner T."/>
            <person name="Rombauts S."/>
            <person name="Rushton P."/>
            <person name="Sanderfoot A."/>
            <person name="Schween G."/>
            <person name="Shiu S.-H."/>
            <person name="Stueber K."/>
            <person name="Theodoulou F.L."/>
            <person name="Tu H."/>
            <person name="Van de Peer Y."/>
            <person name="Verrier P.J."/>
            <person name="Waters E."/>
            <person name="Wood A."/>
            <person name="Yang L."/>
            <person name="Cove D."/>
            <person name="Cuming A."/>
            <person name="Hasebe M."/>
            <person name="Lucas S."/>
            <person name="Mishler D.B."/>
            <person name="Reski R."/>
            <person name="Grigoriev I."/>
            <person name="Quatrano R.S."/>
            <person name="Boore J.L."/>
        </authorList>
    </citation>
    <scope>NUCLEOTIDE SEQUENCE [LARGE SCALE GENOMIC DNA]</scope>
    <source>
        <strain evidence="2 3">cv. Gransden 2004</strain>
    </source>
</reference>
<evidence type="ECO:0000313" key="1">
    <source>
        <dbReference type="EMBL" id="PNR26433.1"/>
    </source>
</evidence>
<reference evidence="2" key="3">
    <citation type="submission" date="2020-12" db="UniProtKB">
        <authorList>
            <consortium name="EnsemblPlants"/>
        </authorList>
    </citation>
    <scope>IDENTIFICATION</scope>
</reference>
<dbReference type="AlphaFoldDB" id="A0A2K1IAW9"/>
<dbReference type="PaxDb" id="3218-PP1S214_40V6.1"/>